<keyword evidence="3" id="KW-1185">Reference proteome</keyword>
<gene>
    <name evidence="2" type="ORF">E2C01_008556</name>
</gene>
<evidence type="ECO:0000256" key="1">
    <source>
        <dbReference type="SAM" id="MobiDB-lite"/>
    </source>
</evidence>
<dbReference type="Proteomes" id="UP000324222">
    <property type="component" value="Unassembled WGS sequence"/>
</dbReference>
<dbReference type="OrthoDB" id="6346036at2759"/>
<accession>A0A5B7D359</accession>
<evidence type="ECO:0000313" key="3">
    <source>
        <dbReference type="Proteomes" id="UP000324222"/>
    </source>
</evidence>
<comment type="caution">
    <text evidence="2">The sequence shown here is derived from an EMBL/GenBank/DDBJ whole genome shotgun (WGS) entry which is preliminary data.</text>
</comment>
<feature type="region of interest" description="Disordered" evidence="1">
    <location>
        <begin position="109"/>
        <end position="229"/>
    </location>
</feature>
<reference evidence="2 3" key="1">
    <citation type="submission" date="2019-05" db="EMBL/GenBank/DDBJ databases">
        <title>Another draft genome of Portunus trituberculatus and its Hox gene families provides insights of decapod evolution.</title>
        <authorList>
            <person name="Jeong J.-H."/>
            <person name="Song I."/>
            <person name="Kim S."/>
            <person name="Choi T."/>
            <person name="Kim D."/>
            <person name="Ryu S."/>
            <person name="Kim W."/>
        </authorList>
    </citation>
    <scope>NUCLEOTIDE SEQUENCE [LARGE SCALE GENOMIC DNA]</scope>
    <source>
        <tissue evidence="2">Muscle</tissue>
    </source>
</reference>
<dbReference type="EMBL" id="VSRR010000452">
    <property type="protein sequence ID" value="MPC15755.1"/>
    <property type="molecule type" value="Genomic_DNA"/>
</dbReference>
<feature type="compositionally biased region" description="Low complexity" evidence="1">
    <location>
        <begin position="57"/>
        <end position="88"/>
    </location>
</feature>
<sequence length="279" mass="29217">MLAVFPMDQGATTTVALNNPVSNMTSSTSTRSTHFAATTSDSNTIINMKYQDGPAQTSSEATTLTSSSHTLSSSRKPPTTTAGSKTTTCDSVTMTNKGITVAHMTKQEFYGKTGGGNRRPEKKIVNPANNKAKAKGRGKGKAPEEPVILTLSSDEDEDKPGGGSGPSASGISGSPQPGSHTGAHLEPVNHKEPIITADMEDLEEPEKSDSGAVTGGGIPDIQSLNDGTLKGPYTSLQCRSLRIGSYKVMPKERVLIVPQGLRIEVPPIAEGKFFSISDI</sequence>
<proteinExistence type="predicted"/>
<feature type="region of interest" description="Disordered" evidence="1">
    <location>
        <begin position="53"/>
        <end position="91"/>
    </location>
</feature>
<dbReference type="AlphaFoldDB" id="A0A5B7D359"/>
<protein>
    <submittedName>
        <fullName evidence="2">Uncharacterized protein</fullName>
    </submittedName>
</protein>
<organism evidence="2 3">
    <name type="scientific">Portunus trituberculatus</name>
    <name type="common">Swimming crab</name>
    <name type="synonym">Neptunus trituberculatus</name>
    <dbReference type="NCBI Taxonomy" id="210409"/>
    <lineage>
        <taxon>Eukaryota</taxon>
        <taxon>Metazoa</taxon>
        <taxon>Ecdysozoa</taxon>
        <taxon>Arthropoda</taxon>
        <taxon>Crustacea</taxon>
        <taxon>Multicrustacea</taxon>
        <taxon>Malacostraca</taxon>
        <taxon>Eumalacostraca</taxon>
        <taxon>Eucarida</taxon>
        <taxon>Decapoda</taxon>
        <taxon>Pleocyemata</taxon>
        <taxon>Brachyura</taxon>
        <taxon>Eubrachyura</taxon>
        <taxon>Portunoidea</taxon>
        <taxon>Portunidae</taxon>
        <taxon>Portuninae</taxon>
        <taxon>Portunus</taxon>
    </lineage>
</organism>
<evidence type="ECO:0000313" key="2">
    <source>
        <dbReference type="EMBL" id="MPC15755.1"/>
    </source>
</evidence>
<name>A0A5B7D359_PORTR</name>
<feature type="compositionally biased region" description="Low complexity" evidence="1">
    <location>
        <begin position="166"/>
        <end position="179"/>
    </location>
</feature>